<dbReference type="AlphaFoldDB" id="A0A6J8CIQ7"/>
<dbReference type="GO" id="GO:0005615">
    <property type="term" value="C:extracellular space"/>
    <property type="evidence" value="ECO:0007669"/>
    <property type="project" value="TreeGrafter"/>
</dbReference>
<protein>
    <recommendedName>
        <fullName evidence="1">Fibrinogen C-terminal domain-containing protein</fullName>
    </recommendedName>
</protein>
<dbReference type="InterPro" id="IPR050373">
    <property type="entry name" value="Fibrinogen_C-term_domain"/>
</dbReference>
<gene>
    <name evidence="2" type="ORF">MCOR_30043</name>
</gene>
<organism evidence="2 3">
    <name type="scientific">Mytilus coruscus</name>
    <name type="common">Sea mussel</name>
    <dbReference type="NCBI Taxonomy" id="42192"/>
    <lineage>
        <taxon>Eukaryota</taxon>
        <taxon>Metazoa</taxon>
        <taxon>Spiralia</taxon>
        <taxon>Lophotrochozoa</taxon>
        <taxon>Mollusca</taxon>
        <taxon>Bivalvia</taxon>
        <taxon>Autobranchia</taxon>
        <taxon>Pteriomorphia</taxon>
        <taxon>Mytilida</taxon>
        <taxon>Mytiloidea</taxon>
        <taxon>Mytilidae</taxon>
        <taxon>Mytilinae</taxon>
        <taxon>Mytilus</taxon>
    </lineage>
</organism>
<evidence type="ECO:0000313" key="2">
    <source>
        <dbReference type="EMBL" id="CAC5395366.1"/>
    </source>
</evidence>
<dbReference type="OrthoDB" id="7940501at2759"/>
<reference evidence="2 3" key="1">
    <citation type="submission" date="2020-06" db="EMBL/GenBank/DDBJ databases">
        <authorList>
            <person name="Li R."/>
            <person name="Bekaert M."/>
        </authorList>
    </citation>
    <scope>NUCLEOTIDE SEQUENCE [LARGE SCALE GENOMIC DNA]</scope>
    <source>
        <strain evidence="3">wild</strain>
    </source>
</reference>
<dbReference type="PANTHER" id="PTHR19143">
    <property type="entry name" value="FIBRINOGEN/TENASCIN/ANGIOPOEITIN"/>
    <property type="match status" value="1"/>
</dbReference>
<dbReference type="PROSITE" id="PS51406">
    <property type="entry name" value="FIBRINOGEN_C_2"/>
    <property type="match status" value="1"/>
</dbReference>
<dbReference type="SMART" id="SM00186">
    <property type="entry name" value="FBG"/>
    <property type="match status" value="1"/>
</dbReference>
<dbReference type="Pfam" id="PF00147">
    <property type="entry name" value="Fibrinogen_C"/>
    <property type="match status" value="1"/>
</dbReference>
<dbReference type="Gene3D" id="4.10.530.10">
    <property type="entry name" value="Gamma-fibrinogen Carboxyl Terminal Fragment, domain 2"/>
    <property type="match status" value="1"/>
</dbReference>
<accession>A0A6J8CIQ7</accession>
<keyword evidence="3" id="KW-1185">Reference proteome</keyword>
<dbReference type="EMBL" id="CACVKT020005493">
    <property type="protein sequence ID" value="CAC5395366.1"/>
    <property type="molecule type" value="Genomic_DNA"/>
</dbReference>
<dbReference type="InterPro" id="IPR002181">
    <property type="entry name" value="Fibrinogen_a/b/g_C_dom"/>
</dbReference>
<dbReference type="Proteomes" id="UP000507470">
    <property type="component" value="Unassembled WGS sequence"/>
</dbReference>
<dbReference type="SUPFAM" id="SSF56496">
    <property type="entry name" value="Fibrinogen C-terminal domain-like"/>
    <property type="match status" value="1"/>
</dbReference>
<dbReference type="InterPro" id="IPR014716">
    <property type="entry name" value="Fibrinogen_a/b/g_C_1"/>
</dbReference>
<dbReference type="InterPro" id="IPR036056">
    <property type="entry name" value="Fibrinogen-like_C"/>
</dbReference>
<evidence type="ECO:0000259" key="1">
    <source>
        <dbReference type="PROSITE" id="PS51406"/>
    </source>
</evidence>
<sequence>MYVFTVQVKDVYTKLNKLNQSFVIAIVFSPTPTDCSEFPPGTCTGVYTIQPENGPNMILFCDMNTDGGGEFETLIFCKLLSISIGNDNLYYILRQNSYQVRFDLEEVNSSTAYAVYDTIYVADESTNYQLTINGYSGTVGDSMIDVKNIPTDGMMFSTRDRDNDINPSKMCSITQKSGWCHPRCTHANINGLFMIESDSKAHFQWKSWRKDGITKTRMMDKPSNY</sequence>
<name>A0A6J8CIQ7_MYTCO</name>
<evidence type="ECO:0000313" key="3">
    <source>
        <dbReference type="Proteomes" id="UP000507470"/>
    </source>
</evidence>
<feature type="domain" description="Fibrinogen C-terminal" evidence="1">
    <location>
        <begin position="84"/>
        <end position="224"/>
    </location>
</feature>
<dbReference type="Gene3D" id="3.90.215.10">
    <property type="entry name" value="Gamma Fibrinogen, chain A, domain 1"/>
    <property type="match status" value="2"/>
</dbReference>
<proteinExistence type="predicted"/>